<feature type="region of interest" description="Disordered" evidence="2">
    <location>
        <begin position="423"/>
        <end position="446"/>
    </location>
</feature>
<dbReference type="PANTHER" id="PTHR44414">
    <property type="entry name" value="PROTEIN NEDD1"/>
    <property type="match status" value="1"/>
</dbReference>
<evidence type="ECO:0000313" key="3">
    <source>
        <dbReference type="EMBL" id="OAX32352.1"/>
    </source>
</evidence>
<evidence type="ECO:0000256" key="1">
    <source>
        <dbReference type="SAM" id="Coils"/>
    </source>
</evidence>
<dbReference type="InterPro" id="IPR001680">
    <property type="entry name" value="WD40_rpt"/>
</dbReference>
<dbReference type="OrthoDB" id="1602884at2759"/>
<feature type="region of interest" description="Disordered" evidence="2">
    <location>
        <begin position="623"/>
        <end position="644"/>
    </location>
</feature>
<proteinExistence type="predicted"/>
<dbReference type="PANTHER" id="PTHR44414:SF1">
    <property type="entry name" value="PROTEIN NEDD1"/>
    <property type="match status" value="1"/>
</dbReference>
<dbReference type="InterPro" id="IPR036322">
    <property type="entry name" value="WD40_repeat_dom_sf"/>
</dbReference>
<dbReference type="InterPro" id="IPR052818">
    <property type="entry name" value="NEDD1_Spindle_Assembly"/>
</dbReference>
<dbReference type="GO" id="GO:0036064">
    <property type="term" value="C:ciliary basal body"/>
    <property type="evidence" value="ECO:0007669"/>
    <property type="project" value="TreeGrafter"/>
</dbReference>
<feature type="region of interest" description="Disordered" evidence="2">
    <location>
        <begin position="352"/>
        <end position="403"/>
    </location>
</feature>
<name>A0A1B7MID3_9AGAM</name>
<dbReference type="GO" id="GO:0000922">
    <property type="term" value="C:spindle pole"/>
    <property type="evidence" value="ECO:0007669"/>
    <property type="project" value="TreeGrafter"/>
</dbReference>
<dbReference type="SMART" id="SM00320">
    <property type="entry name" value="WD40"/>
    <property type="match status" value="3"/>
</dbReference>
<feature type="compositionally biased region" description="Polar residues" evidence="2">
    <location>
        <begin position="496"/>
        <end position="506"/>
    </location>
</feature>
<keyword evidence="1" id="KW-0175">Coiled coil</keyword>
<feature type="coiled-coil region" evidence="1">
    <location>
        <begin position="698"/>
        <end position="725"/>
    </location>
</feature>
<dbReference type="GO" id="GO:0043015">
    <property type="term" value="F:gamma-tubulin binding"/>
    <property type="evidence" value="ECO:0007669"/>
    <property type="project" value="TreeGrafter"/>
</dbReference>
<organism evidence="3 4">
    <name type="scientific">Rhizopogon vinicolor AM-OR11-026</name>
    <dbReference type="NCBI Taxonomy" id="1314800"/>
    <lineage>
        <taxon>Eukaryota</taxon>
        <taxon>Fungi</taxon>
        <taxon>Dikarya</taxon>
        <taxon>Basidiomycota</taxon>
        <taxon>Agaricomycotina</taxon>
        <taxon>Agaricomycetes</taxon>
        <taxon>Agaricomycetidae</taxon>
        <taxon>Boletales</taxon>
        <taxon>Suillineae</taxon>
        <taxon>Rhizopogonaceae</taxon>
        <taxon>Rhizopogon</taxon>
    </lineage>
</organism>
<dbReference type="AlphaFoldDB" id="A0A1B7MID3"/>
<dbReference type="EMBL" id="KV449036">
    <property type="protein sequence ID" value="OAX32352.1"/>
    <property type="molecule type" value="Genomic_DNA"/>
</dbReference>
<dbReference type="GO" id="GO:0000278">
    <property type="term" value="P:mitotic cell cycle"/>
    <property type="evidence" value="ECO:0007669"/>
    <property type="project" value="TreeGrafter"/>
</dbReference>
<accession>A0A1B7MID3</accession>
<evidence type="ECO:0000313" key="4">
    <source>
        <dbReference type="Proteomes" id="UP000092154"/>
    </source>
</evidence>
<dbReference type="SUPFAM" id="SSF50978">
    <property type="entry name" value="WD40 repeat-like"/>
    <property type="match status" value="1"/>
</dbReference>
<feature type="region of interest" description="Disordered" evidence="2">
    <location>
        <begin position="465"/>
        <end position="534"/>
    </location>
</feature>
<dbReference type="Gene3D" id="2.130.10.10">
    <property type="entry name" value="YVTN repeat-like/Quinoprotein amine dehydrogenase"/>
    <property type="match status" value="1"/>
</dbReference>
<gene>
    <name evidence="3" type="ORF">K503DRAFT_870200</name>
</gene>
<dbReference type="GO" id="GO:0007020">
    <property type="term" value="P:microtubule nucleation"/>
    <property type="evidence" value="ECO:0007669"/>
    <property type="project" value="TreeGrafter"/>
</dbReference>
<protein>
    <submittedName>
        <fullName evidence="3">WD40 repeat-like protein</fullName>
    </submittedName>
</protein>
<dbReference type="GO" id="GO:0005814">
    <property type="term" value="C:centriole"/>
    <property type="evidence" value="ECO:0007669"/>
    <property type="project" value="TreeGrafter"/>
</dbReference>
<keyword evidence="4" id="KW-1185">Reference proteome</keyword>
<dbReference type="Proteomes" id="UP000092154">
    <property type="component" value="Unassembled WGS sequence"/>
</dbReference>
<evidence type="ECO:0000256" key="2">
    <source>
        <dbReference type="SAM" id="MobiDB-lite"/>
    </source>
</evidence>
<sequence>MLALVTTTALTLASPVTLKNPPTLLPMSQHLPYQYFASAWSPDNSSLYLASPFSIDRFFLAESRLEEGVYMQSREEEEITTMAMSASGNIVLGVGRKVLVVEYATGTTKVLKTFESHATKITALAVSNDSTLIASASSKGVHIHDLLAPAKHASLHLSKSAPRSISTLMFHPHARTRLLLGSGCDVLVYDVVRPSAPVKTISIGQDVVGIACSPFSKSLVAVASTGSVNLVDLDKEKGLFKMVPSPEPITSIIFTSEGAAIYIGIRDGLRILNLRELDKEMKKVSVTEAGQGVVCLAIQKRLKNAPASASIGKSSISNPSATSSPVRVRAKAASNVRSPLRSVTDVVPRKNVMSPIKPGVSGTPKKQGAVEAGTPTKRLSSRGAFSPLRNSLSPGGRGTGNSVTGVFRTRVSTSQENIFDDAHGTSARPGACAPSSQKSGLLGIRADPGESISTRLASLRMKEIKVASGSSARSEITRTSSNLDIGAKNRGPSLTRAPSTISISSSKTRDTARSKTPANEDEDIHTDLSSPDLPMDPISPVPNVKNPSAGLAVGAQRARVITGAGKTRTEIANRGPGVLISRRGKGKGKGKEADLEADHDADACKELGTVEEDKEDAAQKARERELSMQVSPRRPTAATWVPSPLRPPANTFPMHSGASGAYELFRGLIADMQEKNHADINALHIDMLRMGRGLRQEMEEWGGEVRKLREENAKLREENDKLRRGY</sequence>
<dbReference type="STRING" id="1314800.A0A1B7MID3"/>
<reference evidence="3 4" key="1">
    <citation type="submission" date="2016-06" db="EMBL/GenBank/DDBJ databases">
        <title>Comparative genomics of the ectomycorrhizal sister species Rhizopogon vinicolor and Rhizopogon vesiculosus (Basidiomycota: Boletales) reveals a divergence of the mating type B locus.</title>
        <authorList>
            <consortium name="DOE Joint Genome Institute"/>
            <person name="Mujic A.B."/>
            <person name="Kuo A."/>
            <person name="Tritt A."/>
            <person name="Lipzen A."/>
            <person name="Chen C."/>
            <person name="Johnson J."/>
            <person name="Sharma A."/>
            <person name="Barry K."/>
            <person name="Grigoriev I.V."/>
            <person name="Spatafora J.W."/>
        </authorList>
    </citation>
    <scope>NUCLEOTIDE SEQUENCE [LARGE SCALE GENOMIC DNA]</scope>
    <source>
        <strain evidence="3 4">AM-OR11-026</strain>
    </source>
</reference>
<dbReference type="InterPro" id="IPR015943">
    <property type="entry name" value="WD40/YVTN_repeat-like_dom_sf"/>
</dbReference>
<feature type="compositionally biased region" description="Polar residues" evidence="2">
    <location>
        <begin position="468"/>
        <end position="483"/>
    </location>
</feature>
<dbReference type="InParanoid" id="A0A1B7MID3"/>
<dbReference type="GO" id="GO:0005737">
    <property type="term" value="C:cytoplasm"/>
    <property type="evidence" value="ECO:0007669"/>
    <property type="project" value="TreeGrafter"/>
</dbReference>